<evidence type="ECO:0000313" key="9">
    <source>
        <dbReference type="Proteomes" id="UP000271227"/>
    </source>
</evidence>
<evidence type="ECO:0000256" key="6">
    <source>
        <dbReference type="SAM" id="Phobius"/>
    </source>
</evidence>
<proteinExistence type="predicted"/>
<protein>
    <recommendedName>
        <fullName evidence="7">SSD domain-containing protein</fullName>
    </recommendedName>
</protein>
<comment type="caution">
    <text evidence="8">The sequence shown here is derived from an EMBL/GenBank/DDBJ whole genome shotgun (WGS) entry which is preliminary data.</text>
</comment>
<organism evidence="8 9">
    <name type="scientific">Eilatimonas milleporae</name>
    <dbReference type="NCBI Taxonomy" id="911205"/>
    <lineage>
        <taxon>Bacteria</taxon>
        <taxon>Pseudomonadati</taxon>
        <taxon>Pseudomonadota</taxon>
        <taxon>Alphaproteobacteria</taxon>
        <taxon>Kordiimonadales</taxon>
        <taxon>Kordiimonadaceae</taxon>
        <taxon>Eilatimonas</taxon>
    </lineage>
</organism>
<dbReference type="InterPro" id="IPR000731">
    <property type="entry name" value="SSD"/>
</dbReference>
<keyword evidence="4 6" id="KW-1133">Transmembrane helix</keyword>
<feature type="transmembrane region" description="Helical" evidence="6">
    <location>
        <begin position="671"/>
        <end position="702"/>
    </location>
</feature>
<dbReference type="OrthoDB" id="9794724at2"/>
<name>A0A3M0CGL8_9PROT</name>
<comment type="subcellular location">
    <subcellularLocation>
        <location evidence="1">Cell membrane</location>
        <topology evidence="1">Multi-pass membrane protein</topology>
    </subcellularLocation>
</comment>
<feature type="transmembrane region" description="Helical" evidence="6">
    <location>
        <begin position="36"/>
        <end position="56"/>
    </location>
</feature>
<evidence type="ECO:0000256" key="3">
    <source>
        <dbReference type="ARBA" id="ARBA00022692"/>
    </source>
</evidence>
<feature type="transmembrane region" description="Helical" evidence="6">
    <location>
        <begin position="633"/>
        <end position="659"/>
    </location>
</feature>
<dbReference type="AlphaFoldDB" id="A0A3M0CGL8"/>
<dbReference type="GO" id="GO:0005886">
    <property type="term" value="C:plasma membrane"/>
    <property type="evidence" value="ECO:0007669"/>
    <property type="project" value="UniProtKB-SubCell"/>
</dbReference>
<feature type="transmembrane region" description="Helical" evidence="6">
    <location>
        <begin position="340"/>
        <end position="362"/>
    </location>
</feature>
<keyword evidence="5 6" id="KW-0472">Membrane</keyword>
<keyword evidence="3 6" id="KW-0812">Transmembrane</keyword>
<accession>A0A3M0CGL8</accession>
<dbReference type="Gene3D" id="1.20.1640.10">
    <property type="entry name" value="Multidrug efflux transporter AcrB transmembrane domain"/>
    <property type="match status" value="2"/>
</dbReference>
<dbReference type="PROSITE" id="PS50156">
    <property type="entry name" value="SSD"/>
    <property type="match status" value="1"/>
</dbReference>
<sequence>MPYSTVQYRSLREVNVIAMNWSENTGRVIVTASVRWRWAVVPMLALVCVMISYGAANLKFAGNYRVFFGPDNPDYIANENSQATFGKPDNVAFVVIPKSGSVYTRDTLTAVHALTDAAWRQLPYVSRVDSLTNFQNTRGVGDDLMVEDLVLDPSALAGGDLTAIRRAAENEPLVNGFVVSRDGEATIVNAVVQLPDDIPNVTSQAAQAARDIRAQILDRHPDLDIHITGVASLSAAFEEAGVRDSSTLIPAVYAFILIVMLVALRSISAVTGSLLVIMLSTLVGVGIGGLTGVELTPISLAAPTIILTIAVADAIHIIAGIRTRMQSGLSKRDAIVEATALNFTPIAITSITTVIGFLALNFSDSPPFHHLGNMSAAGIGAAWFLSITFLPAILAILPMKFGAASSREIGTGIVGRVAETVIAYPKAILAGTLGACLIMIAFIPTMTVNDQWSGYFDKSLEFRQAIDASDPYFGSDTIEFILDPGAPGAVTDPDFLRMVDGFTAWLRTREDAVAHAFSLSDIMKRLNRNLNRDDPAYYRIPADRTMASQYLLVYELSLPYGLDLNNRVDIDRQSTRVTATMKDISTQETRSFIADARAWFDKNGGPYTLDITGSKVLFAFVAQRNIEAVFDGALYLILAIFVILAVCFRSLGVGLVSVIPNALPILTAFGVWALLVGVVGFSVAAVGAVAVGLVVDFTVHFLSKYFRARRQDGAGIEDAVRYAFRTAGAAIFLTTVILAAGFAVLVTSTFKLNADLGLLTAIAVILAMLINFLLLPALFLVAGAKNRSGATLQTAAIQ</sequence>
<dbReference type="Proteomes" id="UP000271227">
    <property type="component" value="Unassembled WGS sequence"/>
</dbReference>
<evidence type="ECO:0000256" key="1">
    <source>
        <dbReference type="ARBA" id="ARBA00004651"/>
    </source>
</evidence>
<reference evidence="8 9" key="1">
    <citation type="submission" date="2018-10" db="EMBL/GenBank/DDBJ databases">
        <title>Genomic Encyclopedia of Archaeal and Bacterial Type Strains, Phase II (KMG-II): from individual species to whole genera.</title>
        <authorList>
            <person name="Goeker M."/>
        </authorList>
    </citation>
    <scope>NUCLEOTIDE SEQUENCE [LARGE SCALE GENOMIC DNA]</scope>
    <source>
        <strain evidence="8 9">DSM 25217</strain>
    </source>
</reference>
<keyword evidence="9" id="KW-1185">Reference proteome</keyword>
<feature type="domain" description="SSD" evidence="7">
    <location>
        <begin position="273"/>
        <end position="396"/>
    </location>
</feature>
<dbReference type="InterPro" id="IPR050545">
    <property type="entry name" value="Mycobact_MmpL"/>
</dbReference>
<evidence type="ECO:0000256" key="4">
    <source>
        <dbReference type="ARBA" id="ARBA00022989"/>
    </source>
</evidence>
<evidence type="ECO:0000313" key="8">
    <source>
        <dbReference type="EMBL" id="RMB07650.1"/>
    </source>
</evidence>
<evidence type="ECO:0000259" key="7">
    <source>
        <dbReference type="PROSITE" id="PS50156"/>
    </source>
</evidence>
<gene>
    <name evidence="8" type="ORF">BXY39_1736</name>
</gene>
<evidence type="ECO:0000256" key="2">
    <source>
        <dbReference type="ARBA" id="ARBA00022475"/>
    </source>
</evidence>
<feature type="transmembrane region" description="Helical" evidence="6">
    <location>
        <begin position="298"/>
        <end position="319"/>
    </location>
</feature>
<dbReference type="SUPFAM" id="SSF82866">
    <property type="entry name" value="Multidrug efflux transporter AcrB transmembrane domain"/>
    <property type="match status" value="2"/>
</dbReference>
<dbReference type="Pfam" id="PF03176">
    <property type="entry name" value="MMPL"/>
    <property type="match status" value="2"/>
</dbReference>
<feature type="transmembrane region" description="Helical" evidence="6">
    <location>
        <begin position="722"/>
        <end position="746"/>
    </location>
</feature>
<dbReference type="InterPro" id="IPR004869">
    <property type="entry name" value="MMPL_dom"/>
</dbReference>
<keyword evidence="2" id="KW-1003">Cell membrane</keyword>
<dbReference type="EMBL" id="REFR01000011">
    <property type="protein sequence ID" value="RMB07650.1"/>
    <property type="molecule type" value="Genomic_DNA"/>
</dbReference>
<feature type="transmembrane region" description="Helical" evidence="6">
    <location>
        <begin position="758"/>
        <end position="782"/>
    </location>
</feature>
<dbReference type="PANTHER" id="PTHR33406">
    <property type="entry name" value="MEMBRANE PROTEIN MJ1562-RELATED"/>
    <property type="match status" value="1"/>
</dbReference>
<feature type="transmembrane region" description="Helical" evidence="6">
    <location>
        <begin position="374"/>
        <end position="397"/>
    </location>
</feature>
<dbReference type="InParanoid" id="A0A3M0CGL8"/>
<feature type="transmembrane region" description="Helical" evidence="6">
    <location>
        <begin position="252"/>
        <end position="278"/>
    </location>
</feature>
<dbReference type="PANTHER" id="PTHR33406:SF12">
    <property type="entry name" value="BLR2997 PROTEIN"/>
    <property type="match status" value="1"/>
</dbReference>
<evidence type="ECO:0000256" key="5">
    <source>
        <dbReference type="ARBA" id="ARBA00023136"/>
    </source>
</evidence>